<dbReference type="SUPFAM" id="SSF49899">
    <property type="entry name" value="Concanavalin A-like lectins/glucanases"/>
    <property type="match status" value="1"/>
</dbReference>
<evidence type="ECO:0000313" key="5">
    <source>
        <dbReference type="EMBL" id="NEH12215.1"/>
    </source>
</evidence>
<keyword evidence="3" id="KW-0732">Signal</keyword>
<sequence length="1160" mass="121433">MKHNEDPKRGGGLGRRFAAVVSALAMLGTMAATGTAVAATAGGEATPDVSTTTGVPVSADKAVRSVPAPQARAAAEPPVSGSLLVNETFKNSTFSEPDKWSTTNDACLTAGYGNCKNTEDTSNIQGNQGNGYLQLTDGSTGKRGAVLYNQGIPARNGLDISFNYFMYGGTALGEQNGDGISFFLTDGAATLSQTGAGGAGMGYASVDEDGDGTWRGDTPRAEGIAQGVLGVGLDQFGNFSVQHVYHRGTTDRITGGNDCQTEWPGGSEHLTLRGQGSLVNGKWNGGYCVVSETTVSGGFRTGESQRGGAPGDAGKTVRVIISTPDADGYQTVSVYINGTAVVENQKLDYKLPSTIKFGFSAGTGAASQAQLIRGLTAHSLESLPDINLVKAVNKDTYPDADTHVFKEGDSVPYVFTVSNGGNTDLTNVRVTDKHIANIECPATTLAVGHSMTCRGTLTLTKEMARPGSFTNTATATGTSGAKQVSDDDSVTINTVKGVEIVAPQHRKYIKDNGDGTYTLSLDVTGKSTASDEGNGVDVFLLADTTGSMKTDNRFVNLKQASKQLADSVLTSDNAKLGDKGVKIAAIPFATDAPADGLKEVNFTSTASDLTKTICGNDSTCSSVEDGWTMDTSGVGGTNWKAALDYVNQHANDLGARADAKKIIVFVTDGAPKVDKNTDKNVEEFTPSLWNSSLTSAKTLANAGYEFINVDVTSADSDSSKSVYMDPSTQSASTQVCSTKKCDTFSGNKTTSDWNKGNWAYGNYDSDNRPAKWKLSLNVFTDRINDAKPGIAQYLNAKGGDLQTAFKSIVAKITHTDTSYRNVTITDDLSQYAQVKDLTAQDVSKATVTARNADGEALNPQPVAGKDYKATYKAGTAEGANGASTGTVTLQFLNNYELKSGYTYTLSFNVRPTQQAYTDYASNAGKNTDGYAGNKGDAGTDVPGTAADKQTSSNKPGFYSNKDATLTYQQCVTTSVNGGASASNCENGDPTSYAKPVLQVKLGSIPVSKEWANSSAADHKNDTVTVALQQCLDSKCTSSTDTGKTLTLKYSDDSSSSFAGSFSDLLPGTYRVVETKVNDNPASQSGYAVSYKYASGETFTTLSVKDGVIVNAPRITVSNSRTAVAALPLTGGTTGRAWLIASGVLLALAGCSYLVWRKRMA</sequence>
<dbReference type="Pfam" id="PF00092">
    <property type="entry name" value="VWA"/>
    <property type="match status" value="1"/>
</dbReference>
<evidence type="ECO:0000256" key="1">
    <source>
        <dbReference type="SAM" id="MobiDB-lite"/>
    </source>
</evidence>
<dbReference type="InterPro" id="IPR036465">
    <property type="entry name" value="vWFA_dom_sf"/>
</dbReference>
<dbReference type="Gene3D" id="2.60.120.200">
    <property type="match status" value="1"/>
</dbReference>
<dbReference type="InterPro" id="IPR002035">
    <property type="entry name" value="VWF_A"/>
</dbReference>
<dbReference type="InterPro" id="IPR055354">
    <property type="entry name" value="DUF7507"/>
</dbReference>
<evidence type="ECO:0000259" key="4">
    <source>
        <dbReference type="PROSITE" id="PS50234"/>
    </source>
</evidence>
<dbReference type="InterPro" id="IPR013320">
    <property type="entry name" value="ConA-like_dom_sf"/>
</dbReference>
<evidence type="ECO:0000256" key="2">
    <source>
        <dbReference type="SAM" id="Phobius"/>
    </source>
</evidence>
<dbReference type="NCBIfam" id="TIGR01167">
    <property type="entry name" value="LPXTG_anchor"/>
    <property type="match status" value="1"/>
</dbReference>
<organism evidence="5 6">
    <name type="scientific">Bifidobacterium saimiriisciurei</name>
    <dbReference type="NCBI Taxonomy" id="2661627"/>
    <lineage>
        <taxon>Bacteria</taxon>
        <taxon>Bacillati</taxon>
        <taxon>Actinomycetota</taxon>
        <taxon>Actinomycetes</taxon>
        <taxon>Bifidobacteriales</taxon>
        <taxon>Bifidobacteriaceae</taxon>
        <taxon>Bifidobacterium</taxon>
    </lineage>
</organism>
<dbReference type="RefSeq" id="WP_163199840.1">
    <property type="nucleotide sequence ID" value="NZ_WHZU01000016.1"/>
</dbReference>
<feature type="signal peptide" evidence="3">
    <location>
        <begin position="1"/>
        <end position="38"/>
    </location>
</feature>
<keyword evidence="6" id="KW-1185">Reference proteome</keyword>
<dbReference type="EMBL" id="WHZU01000016">
    <property type="protein sequence ID" value="NEH12215.1"/>
    <property type="molecule type" value="Genomic_DNA"/>
</dbReference>
<dbReference type="Pfam" id="PF24346">
    <property type="entry name" value="DUF7507"/>
    <property type="match status" value="1"/>
</dbReference>
<keyword evidence="2" id="KW-0472">Membrane</keyword>
<evidence type="ECO:0000313" key="6">
    <source>
        <dbReference type="Proteomes" id="UP000475155"/>
    </source>
</evidence>
<protein>
    <submittedName>
        <fullName evidence="5">VWA domain-containing protein</fullName>
    </submittedName>
</protein>
<feature type="chain" id="PRO_5046521293" evidence="3">
    <location>
        <begin position="39"/>
        <end position="1160"/>
    </location>
</feature>
<proteinExistence type="predicted"/>
<dbReference type="Proteomes" id="UP000475155">
    <property type="component" value="Unassembled WGS sequence"/>
</dbReference>
<dbReference type="SMART" id="SM00327">
    <property type="entry name" value="VWA"/>
    <property type="match status" value="1"/>
</dbReference>
<dbReference type="CDD" id="cd00198">
    <property type="entry name" value="vWFA"/>
    <property type="match status" value="1"/>
</dbReference>
<feature type="transmembrane region" description="Helical" evidence="2">
    <location>
        <begin position="1136"/>
        <end position="1155"/>
    </location>
</feature>
<gene>
    <name evidence="5" type="ORF">GFD18_08980</name>
</gene>
<dbReference type="Pfam" id="PF24558">
    <property type="entry name" value="DUF7604"/>
    <property type="match status" value="1"/>
</dbReference>
<evidence type="ECO:0000256" key="3">
    <source>
        <dbReference type="SAM" id="SignalP"/>
    </source>
</evidence>
<keyword evidence="2" id="KW-1133">Transmembrane helix</keyword>
<dbReference type="Gene3D" id="3.40.50.410">
    <property type="entry name" value="von Willebrand factor, type A domain"/>
    <property type="match status" value="1"/>
</dbReference>
<dbReference type="InterPro" id="IPR055384">
    <property type="entry name" value="DUF7604"/>
</dbReference>
<feature type="region of interest" description="Disordered" evidence="1">
    <location>
        <begin position="924"/>
        <end position="957"/>
    </location>
</feature>
<accession>A0ABX0CIJ8</accession>
<name>A0ABX0CIJ8_9BIFI</name>
<keyword evidence="2" id="KW-0812">Transmembrane</keyword>
<feature type="domain" description="VWFA" evidence="4">
    <location>
        <begin position="537"/>
        <end position="711"/>
    </location>
</feature>
<reference evidence="5 6" key="1">
    <citation type="submission" date="2019-10" db="EMBL/GenBank/DDBJ databases">
        <title>Bifidobacterium from non-human primates.</title>
        <authorList>
            <person name="Modesto M."/>
        </authorList>
    </citation>
    <scope>NUCLEOTIDE SEQUENCE [LARGE SCALE GENOMIC DNA]</scope>
    <source>
        <strain evidence="5 6">SMA1</strain>
    </source>
</reference>
<dbReference type="PROSITE" id="PS50234">
    <property type="entry name" value="VWFA"/>
    <property type="match status" value="1"/>
</dbReference>
<dbReference type="SUPFAM" id="SSF53300">
    <property type="entry name" value="vWA-like"/>
    <property type="match status" value="1"/>
</dbReference>
<comment type="caution">
    <text evidence="5">The sequence shown here is derived from an EMBL/GenBank/DDBJ whole genome shotgun (WGS) entry which is preliminary data.</text>
</comment>